<evidence type="ECO:0000313" key="2">
    <source>
        <dbReference type="Proteomes" id="UP000253490"/>
    </source>
</evidence>
<dbReference type="EMBL" id="QNRX01000001">
    <property type="protein sequence ID" value="RBP70084.1"/>
    <property type="molecule type" value="Genomic_DNA"/>
</dbReference>
<sequence length="155" mass="18405">MFHVLIALGCICIGLGFLGRKSENTYKDVVHIKKIQDNENEIKEIKERIELVERLLFQDMSSFKEELENQIMGHSSEEEMDELYKDEAPKEIEIVHEEEPQNKDQIQVNETYLDQYRKLCEYENKHYTLDQISSLLHMQKGELLLLKNLFKNISE</sequence>
<organism evidence="1 2">
    <name type="scientific">Alkalibaculum bacchi</name>
    <dbReference type="NCBI Taxonomy" id="645887"/>
    <lineage>
        <taxon>Bacteria</taxon>
        <taxon>Bacillati</taxon>
        <taxon>Bacillota</taxon>
        <taxon>Clostridia</taxon>
        <taxon>Eubacteriales</taxon>
        <taxon>Eubacteriaceae</taxon>
        <taxon>Alkalibaculum</taxon>
    </lineage>
</organism>
<dbReference type="Proteomes" id="UP000253490">
    <property type="component" value="Unassembled WGS sequence"/>
</dbReference>
<gene>
    <name evidence="1" type="ORF">DES36_101138</name>
</gene>
<reference evidence="1 2" key="1">
    <citation type="submission" date="2018-06" db="EMBL/GenBank/DDBJ databases">
        <title>Genomic Encyclopedia of Type Strains, Phase IV (KMG-IV): sequencing the most valuable type-strain genomes for metagenomic binning, comparative biology and taxonomic classification.</title>
        <authorList>
            <person name="Goeker M."/>
        </authorList>
    </citation>
    <scope>NUCLEOTIDE SEQUENCE [LARGE SCALE GENOMIC DNA]</scope>
    <source>
        <strain evidence="1 2">DSM 22112</strain>
    </source>
</reference>
<protein>
    <submittedName>
        <fullName evidence="1">Uncharacterized protein</fullName>
    </submittedName>
</protein>
<evidence type="ECO:0000313" key="1">
    <source>
        <dbReference type="EMBL" id="RBP70084.1"/>
    </source>
</evidence>
<proteinExistence type="predicted"/>
<comment type="caution">
    <text evidence="1">The sequence shown here is derived from an EMBL/GenBank/DDBJ whole genome shotgun (WGS) entry which is preliminary data.</text>
</comment>
<name>A0A366IHU9_9FIRM</name>
<dbReference type="AlphaFoldDB" id="A0A366IHU9"/>
<dbReference type="RefSeq" id="WP_113919295.1">
    <property type="nucleotide sequence ID" value="NZ_CALNCS010000100.1"/>
</dbReference>
<accession>A0A366IHU9</accession>
<keyword evidence="2" id="KW-1185">Reference proteome</keyword>